<dbReference type="SUPFAM" id="SSF158757">
    <property type="entry name" value="SMc04008-like"/>
    <property type="match status" value="1"/>
</dbReference>
<gene>
    <name evidence="3" type="ORF">OLEAN_C34580</name>
</gene>
<dbReference type="HOGENOM" id="CLU_153226_0_0_6"/>
<evidence type="ECO:0000256" key="1">
    <source>
        <dbReference type="SAM" id="MobiDB-lite"/>
    </source>
</evidence>
<keyword evidence="4" id="KW-1185">Reference proteome</keyword>
<dbReference type="EMBL" id="FO203512">
    <property type="protein sequence ID" value="CCK77634.1"/>
    <property type="molecule type" value="Genomic_DNA"/>
</dbReference>
<dbReference type="InterPro" id="IPR023163">
    <property type="entry name" value="SMc04008-like_domain"/>
</dbReference>
<dbReference type="OrthoDB" id="9802252at2"/>
<reference evidence="3 4" key="1">
    <citation type="journal article" date="2013" name="Nat. Commun.">
        <title>Genome sequence and functional genomic analysis of the oil-degrading bacterium Oleispira antarctica.</title>
        <authorList>
            <person name="Kube M."/>
            <person name="Chernikova T.N."/>
            <person name="Al-Ramahi Y."/>
            <person name="Beloqui A."/>
            <person name="Lopez-Cortez N."/>
            <person name="Guazzaroni M.E."/>
            <person name="Heipieper H.J."/>
            <person name="Klages S."/>
            <person name="Kotsyurbenko O.R."/>
            <person name="Langer I."/>
            <person name="Nechitaylo T.Y."/>
            <person name="Lunsdorf H."/>
            <person name="Fernandez M."/>
            <person name="Juarez S."/>
            <person name="Ciordia S."/>
            <person name="Singer A."/>
            <person name="Kagan O."/>
            <person name="Egorova O."/>
            <person name="Petit P.A."/>
            <person name="Stogios P."/>
            <person name="Kim Y."/>
            <person name="Tchigvintsev A."/>
            <person name="Flick R."/>
            <person name="Denaro R."/>
            <person name="Genovese M."/>
            <person name="Albar J.P."/>
            <person name="Reva O.N."/>
            <person name="Martinez-Gomariz M."/>
            <person name="Tran H."/>
            <person name="Ferrer M."/>
            <person name="Savchenko A."/>
            <person name="Yakunin A.F."/>
            <person name="Yakimov M.M."/>
            <person name="Golyshina O.V."/>
            <person name="Reinhardt R."/>
            <person name="Golyshin P.N."/>
        </authorList>
    </citation>
    <scope>NUCLEOTIDE SEQUENCE [LARGE SCALE GENOMIC DNA]</scope>
</reference>
<feature type="domain" description="SMc04008-like" evidence="2">
    <location>
        <begin position="28"/>
        <end position="93"/>
    </location>
</feature>
<dbReference type="Gene3D" id="1.10.3340.10">
    <property type="entry name" value="SMc04008-like"/>
    <property type="match status" value="1"/>
</dbReference>
<proteinExistence type="predicted"/>
<evidence type="ECO:0000313" key="4">
    <source>
        <dbReference type="Proteomes" id="UP000032749"/>
    </source>
</evidence>
<sequence length="108" mass="12510">MAKLESNIELEAAAFRRLLAHLDERKDAQNIDLMNLAGFCRNCLSKWYKAAGEEQGIEIEYEDARELVYGMPYSEWKEKYQQKATAEQLARFNEKETDSQKAKEGNAE</sequence>
<accession>R4YV60</accession>
<dbReference type="Pfam" id="PF06844">
    <property type="entry name" value="DUF1244"/>
    <property type="match status" value="1"/>
</dbReference>
<feature type="compositionally biased region" description="Basic and acidic residues" evidence="1">
    <location>
        <begin position="92"/>
        <end position="108"/>
    </location>
</feature>
<evidence type="ECO:0000313" key="3">
    <source>
        <dbReference type="EMBL" id="CCK77634.1"/>
    </source>
</evidence>
<dbReference type="Proteomes" id="UP000032749">
    <property type="component" value="Chromosome"/>
</dbReference>
<dbReference type="AlphaFoldDB" id="R4YV60"/>
<feature type="region of interest" description="Disordered" evidence="1">
    <location>
        <begin position="89"/>
        <end position="108"/>
    </location>
</feature>
<evidence type="ECO:0000259" key="2">
    <source>
        <dbReference type="Pfam" id="PF06844"/>
    </source>
</evidence>
<dbReference type="STRING" id="698738.OLEAN_C34580"/>
<protein>
    <recommendedName>
        <fullName evidence="2">SMc04008-like domain-containing protein</fullName>
    </recommendedName>
</protein>
<dbReference type="InterPro" id="IPR036810">
    <property type="entry name" value="SMc04008-like_sf"/>
</dbReference>
<dbReference type="KEGG" id="oai:OLEAN_C34580"/>
<organism evidence="3 4">
    <name type="scientific">Oleispira antarctica RB-8</name>
    <dbReference type="NCBI Taxonomy" id="698738"/>
    <lineage>
        <taxon>Bacteria</taxon>
        <taxon>Pseudomonadati</taxon>
        <taxon>Pseudomonadota</taxon>
        <taxon>Gammaproteobacteria</taxon>
        <taxon>Oceanospirillales</taxon>
        <taxon>Oceanospirillaceae</taxon>
        <taxon>Oleispira</taxon>
    </lineage>
</organism>
<dbReference type="PATRIC" id="fig|698738.3.peg.3598"/>
<name>R4YV60_OLEAN</name>